<organism evidence="3 4">
    <name type="scientific">Angomonas deanei</name>
    <dbReference type="NCBI Taxonomy" id="59799"/>
    <lineage>
        <taxon>Eukaryota</taxon>
        <taxon>Discoba</taxon>
        <taxon>Euglenozoa</taxon>
        <taxon>Kinetoplastea</taxon>
        <taxon>Metakinetoplastina</taxon>
        <taxon>Trypanosomatida</taxon>
        <taxon>Trypanosomatidae</taxon>
        <taxon>Strigomonadinae</taxon>
        <taxon>Angomonas</taxon>
    </lineage>
</organism>
<dbReference type="InterPro" id="IPR056419">
    <property type="entry name" value="GAE_BBS1"/>
</dbReference>
<dbReference type="VEuPathDB" id="TriTrypDB:ADEAN_000407300"/>
<protein>
    <submittedName>
        <fullName evidence="3">Ciliary BBSome complex subunit 1, putative</fullName>
    </submittedName>
</protein>
<dbReference type="EMBL" id="LR877151">
    <property type="protein sequence ID" value="CAD2216611.1"/>
    <property type="molecule type" value="Genomic_DNA"/>
</dbReference>
<dbReference type="GO" id="GO:0005815">
    <property type="term" value="C:microtubule organizing center"/>
    <property type="evidence" value="ECO:0007669"/>
    <property type="project" value="TreeGrafter"/>
</dbReference>
<dbReference type="InterPro" id="IPR032728">
    <property type="entry name" value="BBS1_N"/>
</dbReference>
<dbReference type="GO" id="GO:0061512">
    <property type="term" value="P:protein localization to cilium"/>
    <property type="evidence" value="ECO:0007669"/>
    <property type="project" value="TreeGrafter"/>
</dbReference>
<keyword evidence="4" id="KW-1185">Reference proteome</keyword>
<evidence type="ECO:0000313" key="3">
    <source>
        <dbReference type="EMBL" id="CAD2216611.1"/>
    </source>
</evidence>
<dbReference type="GO" id="GO:0005113">
    <property type="term" value="F:patched binding"/>
    <property type="evidence" value="ECO:0007669"/>
    <property type="project" value="TreeGrafter"/>
</dbReference>
<gene>
    <name evidence="3" type="ORF">ADEAN_000407300</name>
</gene>
<feature type="domain" description="Bardet-Biedl syndrome 1 protein GAE" evidence="2">
    <location>
        <begin position="325"/>
        <end position="431"/>
    </location>
</feature>
<dbReference type="GO" id="GO:1905515">
    <property type="term" value="P:non-motile cilium assembly"/>
    <property type="evidence" value="ECO:0007669"/>
    <property type="project" value="InterPro"/>
</dbReference>
<dbReference type="InterPro" id="IPR028784">
    <property type="entry name" value="BBS1"/>
</dbReference>
<dbReference type="Pfam" id="PF23304">
    <property type="entry name" value="GAE_BBS1"/>
    <property type="match status" value="1"/>
</dbReference>
<evidence type="ECO:0000313" key="4">
    <source>
        <dbReference type="Proteomes" id="UP000515908"/>
    </source>
</evidence>
<dbReference type="OrthoDB" id="10259809at2759"/>
<dbReference type="Proteomes" id="UP000515908">
    <property type="component" value="Chromosome 07"/>
</dbReference>
<proteinExistence type="predicted"/>
<evidence type="ECO:0000259" key="1">
    <source>
        <dbReference type="Pfam" id="PF14779"/>
    </source>
</evidence>
<dbReference type="PANTHER" id="PTHR20870:SF0">
    <property type="entry name" value="BARDET-BIEDL SYNDROME 1 PROTEIN"/>
    <property type="match status" value="1"/>
</dbReference>
<sequence length="437" mass="48489">MTTLYESTPDRSAVGMLTFCTEHGFLYMLKDNLADILFGIKLPSTGVQMITAGCYNQEYRIIISARDGKIYNLKNGKLSTSVIQPDSLPVAIARYNNNVAVATMNNTITYFNLKGKAQHLLPVTSPVTNMDTIVDDVTGIAKALVVSFADGHLRVYVGKFLQHECNLHGPTTAMFCGKYGREDSSLLIVLRDGSFQARLLHRSAQFSENKELEMKPPPEQDVPIQVPQLSSVFTLQRRREAKHGVDMYRTYQYDLVWLKLMTARAYWAMLHNGAAFANETTAAQAGEAPVAVTEPESVDVAREEPAGANNMEVNPLLAMLNYTAVRLTGTVQGMGPVFKIKLSLQNSTKTALQDVYLVIHYQREIYKVHKHIIYLPFLVPHINYHQDILLELREGEVKGEGILIVATAKDNASSGGKPLGLTLIDIPEAQVIEGLFQ</sequence>
<feature type="domain" description="Bardet-Biedl syndrome 1 N-terminal" evidence="1">
    <location>
        <begin position="1"/>
        <end position="74"/>
    </location>
</feature>
<dbReference type="AlphaFoldDB" id="A0A7G2CC57"/>
<dbReference type="GO" id="GO:0005930">
    <property type="term" value="C:axoneme"/>
    <property type="evidence" value="ECO:0007669"/>
    <property type="project" value="TreeGrafter"/>
</dbReference>
<dbReference type="SUPFAM" id="SSF50978">
    <property type="entry name" value="WD40 repeat-like"/>
    <property type="match status" value="1"/>
</dbReference>
<evidence type="ECO:0000259" key="2">
    <source>
        <dbReference type="Pfam" id="PF23304"/>
    </source>
</evidence>
<accession>A0A7G2CC57</accession>
<dbReference type="Pfam" id="PF14779">
    <property type="entry name" value="BBS1"/>
    <property type="match status" value="1"/>
</dbReference>
<name>A0A7G2CC57_9TRYP</name>
<dbReference type="GO" id="GO:0034464">
    <property type="term" value="C:BBSome"/>
    <property type="evidence" value="ECO:0007669"/>
    <property type="project" value="InterPro"/>
</dbReference>
<dbReference type="GO" id="GO:0005119">
    <property type="term" value="F:smoothened binding"/>
    <property type="evidence" value="ECO:0007669"/>
    <property type="project" value="TreeGrafter"/>
</dbReference>
<dbReference type="PANTHER" id="PTHR20870">
    <property type="entry name" value="BARDET-BIEDL SYNDROME 1 PROTEIN"/>
    <property type="match status" value="1"/>
</dbReference>
<dbReference type="InterPro" id="IPR036322">
    <property type="entry name" value="WD40_repeat_dom_sf"/>
</dbReference>
<reference evidence="3 4" key="1">
    <citation type="submission" date="2020-08" db="EMBL/GenBank/DDBJ databases">
        <authorList>
            <person name="Newling K."/>
            <person name="Davey J."/>
            <person name="Forrester S."/>
        </authorList>
    </citation>
    <scope>NUCLEOTIDE SEQUENCE [LARGE SCALE GENOMIC DNA]</scope>
    <source>
        <strain evidence="4">Crithidia deanei Carvalho (ATCC PRA-265)</strain>
    </source>
</reference>